<name>A0A8H7RUI4_9FUNG</name>
<reference evidence="3 4" key="1">
    <citation type="submission" date="2020-12" db="EMBL/GenBank/DDBJ databases">
        <title>Metabolic potential, ecology and presence of endohyphal bacteria is reflected in genomic diversity of Mucoromycotina.</title>
        <authorList>
            <person name="Muszewska A."/>
            <person name="Okrasinska A."/>
            <person name="Steczkiewicz K."/>
            <person name="Drgas O."/>
            <person name="Orlowska M."/>
            <person name="Perlinska-Lenart U."/>
            <person name="Aleksandrzak-Piekarczyk T."/>
            <person name="Szatraj K."/>
            <person name="Zielenkiewicz U."/>
            <person name="Pilsyk S."/>
            <person name="Malc E."/>
            <person name="Mieczkowski P."/>
            <person name="Kruszewska J.S."/>
            <person name="Biernat P."/>
            <person name="Pawlowska J."/>
        </authorList>
    </citation>
    <scope>NUCLEOTIDE SEQUENCE [LARGE SCALE GENOMIC DNA]</scope>
    <source>
        <strain evidence="3 4">CBS 142.35</strain>
    </source>
</reference>
<feature type="domain" description="Transcription activator GCR1-like" evidence="2">
    <location>
        <begin position="122"/>
        <end position="201"/>
    </location>
</feature>
<dbReference type="EMBL" id="JAEPRB010000398">
    <property type="protein sequence ID" value="KAG2216477.1"/>
    <property type="molecule type" value="Genomic_DNA"/>
</dbReference>
<dbReference type="PANTHER" id="PTHR37784:SF2">
    <property type="entry name" value="HIGH-OSMOLARITY-INDUCED TRANSCRIPTION PROTEIN 1"/>
    <property type="match status" value="1"/>
</dbReference>
<dbReference type="AlphaFoldDB" id="A0A8H7RUI4"/>
<accession>A0A8H7RUI4</accession>
<dbReference type="PANTHER" id="PTHR37784">
    <property type="entry name" value="PROTEIN MSN1"/>
    <property type="match status" value="1"/>
</dbReference>
<dbReference type="GO" id="GO:0000981">
    <property type="term" value="F:DNA-binding transcription factor activity, RNA polymerase II-specific"/>
    <property type="evidence" value="ECO:0007669"/>
    <property type="project" value="TreeGrafter"/>
</dbReference>
<sequence length="221" mass="24955">MQVLQSLLSVVTPLQVLAPHISSLATLAQQVASYTSGQAPLQVTLNLGNVSQQQPTQEQTSSQPSQPSPQPSQQPSQQPQQPQQPSLTTTSISLPFFPPPPPIQNLAPAPAPTPDQLPVPTYKMSRNTVTLDMLWREWYHGLAGGPSVEELERLYHVEWRRETKERRFYNRRRIIIEGIKNYAAQHRLTNEAAVALLEEKRSRQRETLHWIAENPSIFFNA</sequence>
<keyword evidence="4" id="KW-1185">Reference proteome</keyword>
<comment type="caution">
    <text evidence="3">The sequence shown here is derived from an EMBL/GenBank/DDBJ whole genome shotgun (WGS) entry which is preliminary data.</text>
</comment>
<dbReference type="GO" id="GO:0060963">
    <property type="term" value="P:positive regulation of ribosomal protein gene transcription by RNA polymerase II"/>
    <property type="evidence" value="ECO:0007669"/>
    <property type="project" value="TreeGrafter"/>
</dbReference>
<feature type="compositionally biased region" description="Pro residues" evidence="1">
    <location>
        <begin position="96"/>
        <end position="117"/>
    </location>
</feature>
<dbReference type="OrthoDB" id="428577at2759"/>
<feature type="region of interest" description="Disordered" evidence="1">
    <location>
        <begin position="50"/>
        <end position="121"/>
    </location>
</feature>
<evidence type="ECO:0000313" key="4">
    <source>
        <dbReference type="Proteomes" id="UP000646827"/>
    </source>
</evidence>
<gene>
    <name evidence="3" type="ORF">INT45_014037</name>
</gene>
<protein>
    <recommendedName>
        <fullName evidence="2">Transcription activator GCR1-like domain-containing protein</fullName>
    </recommendedName>
</protein>
<dbReference type="Proteomes" id="UP000646827">
    <property type="component" value="Unassembled WGS sequence"/>
</dbReference>
<evidence type="ECO:0000313" key="3">
    <source>
        <dbReference type="EMBL" id="KAG2216477.1"/>
    </source>
</evidence>
<dbReference type="InterPro" id="IPR052146">
    <property type="entry name" value="HOT1"/>
</dbReference>
<evidence type="ECO:0000256" key="1">
    <source>
        <dbReference type="SAM" id="MobiDB-lite"/>
    </source>
</evidence>
<feature type="compositionally biased region" description="Low complexity" evidence="1">
    <location>
        <begin position="73"/>
        <end position="95"/>
    </location>
</feature>
<organism evidence="3 4">
    <name type="scientific">Circinella minor</name>
    <dbReference type="NCBI Taxonomy" id="1195481"/>
    <lineage>
        <taxon>Eukaryota</taxon>
        <taxon>Fungi</taxon>
        <taxon>Fungi incertae sedis</taxon>
        <taxon>Mucoromycota</taxon>
        <taxon>Mucoromycotina</taxon>
        <taxon>Mucoromycetes</taxon>
        <taxon>Mucorales</taxon>
        <taxon>Lichtheimiaceae</taxon>
        <taxon>Circinella</taxon>
    </lineage>
</organism>
<feature type="compositionally biased region" description="Low complexity" evidence="1">
    <location>
        <begin position="51"/>
        <end position="65"/>
    </location>
</feature>
<dbReference type="InterPro" id="IPR022210">
    <property type="entry name" value="TF_GCR1-like"/>
</dbReference>
<proteinExistence type="predicted"/>
<dbReference type="GO" id="GO:0000978">
    <property type="term" value="F:RNA polymerase II cis-regulatory region sequence-specific DNA binding"/>
    <property type="evidence" value="ECO:0007669"/>
    <property type="project" value="TreeGrafter"/>
</dbReference>
<evidence type="ECO:0000259" key="2">
    <source>
        <dbReference type="Pfam" id="PF12550"/>
    </source>
</evidence>
<dbReference type="Pfam" id="PF12550">
    <property type="entry name" value="GCR1_C"/>
    <property type="match status" value="1"/>
</dbReference>